<dbReference type="Proteomes" id="UP000048289">
    <property type="component" value="Unassembled WGS sequence"/>
</dbReference>
<sequence>MIPGAAVVPPSVPGSLPVISPSSLRKLRSPGRSITGSAVTSAGMPLGVKASDRPAPRASANGAVTGASMPALGSSSTSTSSASPQVLPAKACRLDWPTDHAGYWEIIAWVSDTTSKSTSNHVAIANGDWTIPASRALNRVGLAVRRPSPLATKWNHAASSSTSTVSSRSAVVSDHRHFGNEFDHGTPKLDTYHQPLTLANDRANTKTTTAANTVRFRRERIAAPVTATAASAPSDPANPANTPK</sequence>
<evidence type="ECO:0000313" key="3">
    <source>
        <dbReference type="Proteomes" id="UP000048289"/>
    </source>
</evidence>
<dbReference type="EMBL" id="CFOE01000533">
    <property type="protein sequence ID" value="CFE42720.1"/>
    <property type="molecule type" value="Genomic_DNA"/>
</dbReference>
<feature type="region of interest" description="Disordered" evidence="1">
    <location>
        <begin position="223"/>
        <end position="244"/>
    </location>
</feature>
<organism evidence="2 3">
    <name type="scientific">Mycobacterium tuberculosis</name>
    <dbReference type="NCBI Taxonomy" id="1773"/>
    <lineage>
        <taxon>Bacteria</taxon>
        <taxon>Bacillati</taxon>
        <taxon>Actinomycetota</taxon>
        <taxon>Actinomycetes</taxon>
        <taxon>Mycobacteriales</taxon>
        <taxon>Mycobacteriaceae</taxon>
        <taxon>Mycobacterium</taxon>
        <taxon>Mycobacterium tuberculosis complex</taxon>
    </lineage>
</organism>
<feature type="region of interest" description="Disordered" evidence="1">
    <location>
        <begin position="23"/>
        <end position="83"/>
    </location>
</feature>
<evidence type="ECO:0000313" key="2">
    <source>
        <dbReference type="EMBL" id="CFE42720.1"/>
    </source>
</evidence>
<proteinExistence type="predicted"/>
<gene>
    <name evidence="2" type="ORF">ERS007681_03244</name>
</gene>
<evidence type="ECO:0000256" key="1">
    <source>
        <dbReference type="SAM" id="MobiDB-lite"/>
    </source>
</evidence>
<accession>A0A654TCB1</accession>
<name>A0A654TCB1_MYCTX</name>
<protein>
    <submittedName>
        <fullName evidence="2">Uncharacterized protein</fullName>
    </submittedName>
</protein>
<reference evidence="2 3" key="1">
    <citation type="submission" date="2015-03" db="EMBL/GenBank/DDBJ databases">
        <authorList>
            <consortium name="Pathogen Informatics"/>
        </authorList>
    </citation>
    <scope>NUCLEOTIDE SEQUENCE [LARGE SCALE GENOMIC DNA]</scope>
    <source>
        <strain evidence="2 3">G09901357</strain>
    </source>
</reference>
<feature type="compositionally biased region" description="Low complexity" evidence="1">
    <location>
        <begin position="74"/>
        <end position="83"/>
    </location>
</feature>
<dbReference type="AlphaFoldDB" id="A0A654TCB1"/>